<dbReference type="Pfam" id="PF01883">
    <property type="entry name" value="FeS_assembly_P"/>
    <property type="match status" value="1"/>
</dbReference>
<dbReference type="HAMAP" id="MF_02040">
    <property type="entry name" value="Mrp_NBP35"/>
    <property type="match status" value="1"/>
</dbReference>
<keyword evidence="2 6" id="KW-0547">Nucleotide-binding</keyword>
<evidence type="ECO:0000256" key="4">
    <source>
        <dbReference type="ARBA" id="ARBA00023004"/>
    </source>
</evidence>
<keyword evidence="3 6" id="KW-0067">ATP-binding</keyword>
<dbReference type="Pfam" id="PF10609">
    <property type="entry name" value="ParA"/>
    <property type="match status" value="1"/>
</dbReference>
<dbReference type="GO" id="GO:0140663">
    <property type="term" value="F:ATP-dependent FeS chaperone activity"/>
    <property type="evidence" value="ECO:0007669"/>
    <property type="project" value="InterPro"/>
</dbReference>
<dbReference type="CDD" id="cd02037">
    <property type="entry name" value="Mrp_NBP35"/>
    <property type="match status" value="1"/>
</dbReference>
<dbReference type="AlphaFoldDB" id="D2EF51"/>
<dbReference type="Proteomes" id="UP000009375">
    <property type="component" value="Unassembled WGS sequence"/>
</dbReference>
<comment type="function">
    <text evidence="6">Binds and transfers iron-sulfur (Fe-S) clusters to target apoproteins. Can hydrolyze ATP.</text>
</comment>
<gene>
    <name evidence="8" type="ORF">BJBARM4_0361</name>
</gene>
<keyword evidence="1 6" id="KW-0479">Metal-binding</keyword>
<dbReference type="PANTHER" id="PTHR42961">
    <property type="entry name" value="IRON-SULFUR PROTEIN NUBPL"/>
    <property type="match status" value="1"/>
</dbReference>
<proteinExistence type="inferred from homology"/>
<feature type="binding site" evidence="6">
    <location>
        <begin position="123"/>
        <end position="130"/>
    </location>
    <ligand>
        <name>ATP</name>
        <dbReference type="ChEBI" id="CHEBI:30616"/>
    </ligand>
</feature>
<dbReference type="InterPro" id="IPR027417">
    <property type="entry name" value="P-loop_NTPase"/>
</dbReference>
<dbReference type="InterPro" id="IPR019591">
    <property type="entry name" value="Mrp/NBP35_ATP-bd"/>
</dbReference>
<keyword evidence="6" id="KW-0378">Hydrolase</keyword>
<keyword evidence="4 6" id="KW-0408">Iron</keyword>
<dbReference type="InterPro" id="IPR002744">
    <property type="entry name" value="MIP18-like"/>
</dbReference>
<name>D2EF51_PARA4</name>
<feature type="domain" description="MIP18 family-like" evidence="7">
    <location>
        <begin position="11"/>
        <end position="78"/>
    </location>
</feature>
<evidence type="ECO:0000256" key="1">
    <source>
        <dbReference type="ARBA" id="ARBA00022723"/>
    </source>
</evidence>
<keyword evidence="5 6" id="KW-0411">Iron-sulfur</keyword>
<dbReference type="Gene3D" id="3.30.300.130">
    <property type="entry name" value="Fe-S cluster assembly (FSCA)"/>
    <property type="match status" value="1"/>
</dbReference>
<evidence type="ECO:0000256" key="2">
    <source>
        <dbReference type="ARBA" id="ARBA00022741"/>
    </source>
</evidence>
<evidence type="ECO:0000313" key="8">
    <source>
        <dbReference type="EMBL" id="EEZ92977.1"/>
    </source>
</evidence>
<protein>
    <recommendedName>
        <fullName evidence="6">Iron-sulfur cluster carrier protein</fullName>
    </recommendedName>
</protein>
<dbReference type="GO" id="GO:0051539">
    <property type="term" value="F:4 iron, 4 sulfur cluster binding"/>
    <property type="evidence" value="ECO:0007669"/>
    <property type="project" value="TreeGrafter"/>
</dbReference>
<organism evidence="8 9">
    <name type="scientific">Candidatus Parvarchaeum acidiphilum ARMAN-4</name>
    <dbReference type="NCBI Taxonomy" id="662760"/>
    <lineage>
        <taxon>Archaea</taxon>
        <taxon>Candidatus Parvarchaeota</taxon>
        <taxon>Candidatus Parvarchaeum</taxon>
    </lineage>
</organism>
<dbReference type="EMBL" id="GG730044">
    <property type="protein sequence ID" value="EEZ92977.1"/>
    <property type="molecule type" value="Genomic_DNA"/>
</dbReference>
<dbReference type="Gene3D" id="3.40.50.300">
    <property type="entry name" value="P-loop containing nucleotide triphosphate hydrolases"/>
    <property type="match status" value="1"/>
</dbReference>
<dbReference type="GO" id="GO:0005524">
    <property type="term" value="F:ATP binding"/>
    <property type="evidence" value="ECO:0007669"/>
    <property type="project" value="UniProtKB-UniRule"/>
</dbReference>
<evidence type="ECO:0000313" key="9">
    <source>
        <dbReference type="Proteomes" id="UP000009375"/>
    </source>
</evidence>
<dbReference type="InterPro" id="IPR044304">
    <property type="entry name" value="NUBPL-like"/>
</dbReference>
<comment type="subunit">
    <text evidence="6">Homodimer.</text>
</comment>
<comment type="similarity">
    <text evidence="6">Belongs to the Mrp/NBP35 ATP-binding proteins family.</text>
</comment>
<evidence type="ECO:0000256" key="6">
    <source>
        <dbReference type="HAMAP-Rule" id="MF_02040"/>
    </source>
</evidence>
<dbReference type="GO" id="GO:0016226">
    <property type="term" value="P:iron-sulfur cluster assembly"/>
    <property type="evidence" value="ECO:0007669"/>
    <property type="project" value="InterPro"/>
</dbReference>
<evidence type="ECO:0000256" key="5">
    <source>
        <dbReference type="ARBA" id="ARBA00023014"/>
    </source>
</evidence>
<reference evidence="8 9" key="1">
    <citation type="journal article" date="2010" name="Proc. Natl. Acad. Sci. U.S.A.">
        <title>Enigmatic, ultrasmall, uncultivated Archaea.</title>
        <authorList>
            <person name="Baker B.J."/>
            <person name="Comolli L.R."/>
            <person name="Dick G.J."/>
            <person name="Hauser L.J."/>
            <person name="Hyatt D."/>
            <person name="Dill B.D."/>
            <person name="Land M.L."/>
            <person name="Verberkmoes N.C."/>
            <person name="Hettich R.L."/>
            <person name="Banfield J.F."/>
        </authorList>
    </citation>
    <scope>NUCLEOTIDE SEQUENCE [LARGE SCALE GENOMIC DNA]</scope>
</reference>
<dbReference type="InterPro" id="IPR034904">
    <property type="entry name" value="FSCA_dom_sf"/>
</dbReference>
<accession>D2EF51</accession>
<dbReference type="SUPFAM" id="SSF117916">
    <property type="entry name" value="Fe-S cluster assembly (FSCA) domain-like"/>
    <property type="match status" value="1"/>
</dbReference>
<dbReference type="GO" id="GO:0046872">
    <property type="term" value="F:metal ion binding"/>
    <property type="evidence" value="ECO:0007669"/>
    <property type="project" value="UniProtKB-KW"/>
</dbReference>
<dbReference type="GO" id="GO:0016887">
    <property type="term" value="F:ATP hydrolysis activity"/>
    <property type="evidence" value="ECO:0007669"/>
    <property type="project" value="UniProtKB-UniRule"/>
</dbReference>
<dbReference type="PANTHER" id="PTHR42961:SF2">
    <property type="entry name" value="IRON-SULFUR PROTEIN NUBPL"/>
    <property type="match status" value="1"/>
</dbReference>
<dbReference type="InterPro" id="IPR033756">
    <property type="entry name" value="YlxH/NBP35"/>
</dbReference>
<dbReference type="SUPFAM" id="SSF52540">
    <property type="entry name" value="P-loop containing nucleoside triphosphate hydrolases"/>
    <property type="match status" value="1"/>
</dbReference>
<evidence type="ECO:0000259" key="7">
    <source>
        <dbReference type="Pfam" id="PF01883"/>
    </source>
</evidence>
<sequence>MKLEGDRLKSIIDLIEPIKDPEIGISIVKLRMIDSVEEENGRIKINIKLTVPGCPLSSTIEKDVKKILEEKGYTDAEVNFGFMSKKELDEIKDVIRKEKISMPESIERYEKKSIRKIIAVYSAKGGVGKSTVVKLLAETANSMGYKTGILDCDISGPSITSLFNLKERAYADQDGKIIPIIKNGLKIMAVDMLTQVEAIIWRGPLVSSAIKQMYNDTNWGNLDILFLDLPPGTSDAPITVFQSIPVDGTVVVTTPQELSNLIGKKTLVVAKSLNIPVMGVIENMSYFVCKHCGEKNEIGSKDTKLDLPILAKLPFFNDLNAEKEESINQLKIAVSKIISM</sequence>
<evidence type="ECO:0000256" key="3">
    <source>
        <dbReference type="ARBA" id="ARBA00022840"/>
    </source>
</evidence>